<name>A0A2M4DIJ9_ANODA</name>
<evidence type="ECO:0000256" key="1">
    <source>
        <dbReference type="SAM" id="Phobius"/>
    </source>
</evidence>
<proteinExistence type="predicted"/>
<feature type="transmembrane region" description="Helical" evidence="1">
    <location>
        <begin position="14"/>
        <end position="33"/>
    </location>
</feature>
<dbReference type="EMBL" id="GGFL01013204">
    <property type="protein sequence ID" value="MBW77382.1"/>
    <property type="molecule type" value="Transcribed_RNA"/>
</dbReference>
<reference evidence="2" key="1">
    <citation type="submission" date="2018-01" db="EMBL/GenBank/DDBJ databases">
        <title>An insight into the sialome of Amazonian anophelines.</title>
        <authorList>
            <person name="Ribeiro J.M."/>
            <person name="Scarpassa V."/>
            <person name="Calvo E."/>
        </authorList>
    </citation>
    <scope>NUCLEOTIDE SEQUENCE</scope>
</reference>
<keyword evidence="1" id="KW-0472">Membrane</keyword>
<protein>
    <submittedName>
        <fullName evidence="2">Putative secreted protein</fullName>
    </submittedName>
</protein>
<organism evidence="2">
    <name type="scientific">Anopheles darlingi</name>
    <name type="common">Mosquito</name>
    <dbReference type="NCBI Taxonomy" id="43151"/>
    <lineage>
        <taxon>Eukaryota</taxon>
        <taxon>Metazoa</taxon>
        <taxon>Ecdysozoa</taxon>
        <taxon>Arthropoda</taxon>
        <taxon>Hexapoda</taxon>
        <taxon>Insecta</taxon>
        <taxon>Pterygota</taxon>
        <taxon>Neoptera</taxon>
        <taxon>Endopterygota</taxon>
        <taxon>Diptera</taxon>
        <taxon>Nematocera</taxon>
        <taxon>Culicoidea</taxon>
        <taxon>Culicidae</taxon>
        <taxon>Anophelinae</taxon>
        <taxon>Anopheles</taxon>
    </lineage>
</organism>
<keyword evidence="1" id="KW-1133">Transmembrane helix</keyword>
<sequence>MIDPNTFYRVSPEAYQLIFFLFSLLFLFLSHTFTHTHTHTLFMYFQIRHLHHSGVPLLLHHKNHCCYIIVFPLERVYI</sequence>
<dbReference type="AlphaFoldDB" id="A0A2M4DIJ9"/>
<keyword evidence="1" id="KW-0812">Transmembrane</keyword>
<evidence type="ECO:0000313" key="2">
    <source>
        <dbReference type="EMBL" id="MBW77382.1"/>
    </source>
</evidence>
<accession>A0A2M4DIJ9</accession>